<sequence length="50" mass="5846">MCFFFFFCSNSFISRMHLEQDCQCQMAYNQSTTLIVGNSGPSWPLQEQQN</sequence>
<name>A0AAP0E288_9MAGN</name>
<reference evidence="1 2" key="1">
    <citation type="submission" date="2024-01" db="EMBL/GenBank/DDBJ databases">
        <title>Genome assemblies of Stephania.</title>
        <authorList>
            <person name="Yang L."/>
        </authorList>
    </citation>
    <scope>NUCLEOTIDE SEQUENCE [LARGE SCALE GENOMIC DNA]</scope>
    <source>
        <strain evidence="1">JXDWG</strain>
        <tissue evidence="1">Leaf</tissue>
    </source>
</reference>
<proteinExistence type="predicted"/>
<accession>A0AAP0E288</accession>
<protein>
    <submittedName>
        <fullName evidence="1">Uncharacterized protein</fullName>
    </submittedName>
</protein>
<keyword evidence="2" id="KW-1185">Reference proteome</keyword>
<evidence type="ECO:0000313" key="2">
    <source>
        <dbReference type="Proteomes" id="UP001419268"/>
    </source>
</evidence>
<dbReference type="EMBL" id="JBBNAG010000013">
    <property type="protein sequence ID" value="KAK9083467.1"/>
    <property type="molecule type" value="Genomic_DNA"/>
</dbReference>
<organism evidence="1 2">
    <name type="scientific">Stephania cephalantha</name>
    <dbReference type="NCBI Taxonomy" id="152367"/>
    <lineage>
        <taxon>Eukaryota</taxon>
        <taxon>Viridiplantae</taxon>
        <taxon>Streptophyta</taxon>
        <taxon>Embryophyta</taxon>
        <taxon>Tracheophyta</taxon>
        <taxon>Spermatophyta</taxon>
        <taxon>Magnoliopsida</taxon>
        <taxon>Ranunculales</taxon>
        <taxon>Menispermaceae</taxon>
        <taxon>Menispermoideae</taxon>
        <taxon>Cissampelideae</taxon>
        <taxon>Stephania</taxon>
    </lineage>
</organism>
<evidence type="ECO:0000313" key="1">
    <source>
        <dbReference type="EMBL" id="KAK9083467.1"/>
    </source>
</evidence>
<dbReference type="AlphaFoldDB" id="A0AAP0E288"/>
<dbReference type="Proteomes" id="UP001419268">
    <property type="component" value="Unassembled WGS sequence"/>
</dbReference>
<comment type="caution">
    <text evidence="1">The sequence shown here is derived from an EMBL/GenBank/DDBJ whole genome shotgun (WGS) entry which is preliminary data.</text>
</comment>
<gene>
    <name evidence="1" type="ORF">Scep_029938</name>
</gene>